<dbReference type="PANTHER" id="PTHR46994">
    <property type="entry name" value="5'-METHYLTHIOADENOSINE/S-ADENOSYLHOMOCYSTEINE NUCLEOSIDASE 1"/>
    <property type="match status" value="1"/>
</dbReference>
<proteinExistence type="predicted"/>
<evidence type="ECO:0000259" key="1">
    <source>
        <dbReference type="Pfam" id="PF01048"/>
    </source>
</evidence>
<protein>
    <recommendedName>
        <fullName evidence="1">Nucleoside phosphorylase domain-containing protein</fullName>
    </recommendedName>
</protein>
<organism evidence="2 3">
    <name type="scientific">Tetraparma gracilis</name>
    <dbReference type="NCBI Taxonomy" id="2962635"/>
    <lineage>
        <taxon>Eukaryota</taxon>
        <taxon>Sar</taxon>
        <taxon>Stramenopiles</taxon>
        <taxon>Ochrophyta</taxon>
        <taxon>Bolidophyceae</taxon>
        <taxon>Parmales</taxon>
        <taxon>Triparmaceae</taxon>
        <taxon>Tetraparma</taxon>
    </lineage>
</organism>
<dbReference type="PANTHER" id="PTHR46994:SF1">
    <property type="entry name" value="5'-METHYLTHIOADENOSINE NUCLEOSIDASE"/>
    <property type="match status" value="1"/>
</dbReference>
<dbReference type="Gene3D" id="3.40.50.1580">
    <property type="entry name" value="Nucleoside phosphorylase domain"/>
    <property type="match status" value="1"/>
</dbReference>
<name>A0ABQ6MLM0_9STRA</name>
<feature type="domain" description="Nucleoside phosphorylase" evidence="1">
    <location>
        <begin position="4"/>
        <end position="233"/>
    </location>
</feature>
<evidence type="ECO:0000313" key="3">
    <source>
        <dbReference type="Proteomes" id="UP001165060"/>
    </source>
</evidence>
<comment type="caution">
    <text evidence="2">The sequence shown here is derived from an EMBL/GenBank/DDBJ whole genome shotgun (WGS) entry which is preliminary data.</text>
</comment>
<dbReference type="SUPFAM" id="SSF53167">
    <property type="entry name" value="Purine and uridine phosphorylases"/>
    <property type="match status" value="1"/>
</dbReference>
<dbReference type="InterPro" id="IPR044580">
    <property type="entry name" value="MTAN"/>
</dbReference>
<reference evidence="2 3" key="1">
    <citation type="journal article" date="2023" name="Commun. Biol.">
        <title>Genome analysis of Parmales, the sister group of diatoms, reveals the evolutionary specialization of diatoms from phago-mixotrophs to photoautotrophs.</title>
        <authorList>
            <person name="Ban H."/>
            <person name="Sato S."/>
            <person name="Yoshikawa S."/>
            <person name="Yamada K."/>
            <person name="Nakamura Y."/>
            <person name="Ichinomiya M."/>
            <person name="Sato N."/>
            <person name="Blanc-Mathieu R."/>
            <person name="Endo H."/>
            <person name="Kuwata A."/>
            <person name="Ogata H."/>
        </authorList>
    </citation>
    <scope>NUCLEOTIDE SEQUENCE [LARGE SCALE GENOMIC DNA]</scope>
</reference>
<dbReference type="Proteomes" id="UP001165060">
    <property type="component" value="Unassembled WGS sequence"/>
</dbReference>
<dbReference type="Pfam" id="PF01048">
    <property type="entry name" value="PNP_UDP_1"/>
    <property type="match status" value="1"/>
</dbReference>
<dbReference type="InterPro" id="IPR035994">
    <property type="entry name" value="Nucleoside_phosphorylase_sf"/>
</dbReference>
<gene>
    <name evidence="2" type="ORF">TeGR_g6042</name>
</gene>
<evidence type="ECO:0000313" key="2">
    <source>
        <dbReference type="EMBL" id="GMI28060.1"/>
    </source>
</evidence>
<dbReference type="InterPro" id="IPR000845">
    <property type="entry name" value="Nucleoside_phosphorylase_d"/>
</dbReference>
<keyword evidence="3" id="KW-1185">Reference proteome</keyword>
<sequence length="242" mass="24997">MPNRILIIVAMSAEALPTISRLSLSPLPFPVPSLPYLLHAGVHLSTSVHLATLGVSPHGADNVGTLHASVCLSHLLASAAARGAPYTHVLNAGTCGGFLARGCAVGTVVLPTSSAFHDRRIVIPGTPFEEYGVGLLPAGTEGTRGVVEAVEGHCSTGDSLDHCREDDEAMAKTEAAAKDMEFAALNTVAAMHGVPLLGVKVVTDLVDGDRPSHEEFMENLGTAAKSLQENVGKVIDALAKGE</sequence>
<accession>A0ABQ6MLM0</accession>
<dbReference type="EMBL" id="BRYB01002951">
    <property type="protein sequence ID" value="GMI28060.1"/>
    <property type="molecule type" value="Genomic_DNA"/>
</dbReference>